<accession>A0ABP7UF46</accession>
<dbReference type="SUPFAM" id="SSF53335">
    <property type="entry name" value="S-adenosyl-L-methionine-dependent methyltransferases"/>
    <property type="match status" value="1"/>
</dbReference>
<comment type="caution">
    <text evidence="3">The sequence shown here is derived from an EMBL/GenBank/DDBJ whole genome shotgun (WGS) entry which is preliminary data.</text>
</comment>
<keyword evidence="4" id="KW-1185">Reference proteome</keyword>
<dbReference type="InterPro" id="IPR029063">
    <property type="entry name" value="SAM-dependent_MTases_sf"/>
</dbReference>
<dbReference type="PANTHER" id="PTHR43464:SF92">
    <property type="entry name" value="SLR1071 PROTEIN"/>
    <property type="match status" value="1"/>
</dbReference>
<feature type="compositionally biased region" description="Basic and acidic residues" evidence="1">
    <location>
        <begin position="332"/>
        <end position="346"/>
    </location>
</feature>
<reference evidence="4" key="1">
    <citation type="journal article" date="2019" name="Int. J. Syst. Evol. Microbiol.">
        <title>The Global Catalogue of Microorganisms (GCM) 10K type strain sequencing project: providing services to taxonomists for standard genome sequencing and annotation.</title>
        <authorList>
            <consortium name="The Broad Institute Genomics Platform"/>
            <consortium name="The Broad Institute Genome Sequencing Center for Infectious Disease"/>
            <person name="Wu L."/>
            <person name="Ma J."/>
        </authorList>
    </citation>
    <scope>NUCLEOTIDE SEQUENCE [LARGE SCALE GENOMIC DNA]</scope>
    <source>
        <strain evidence="4">JCM 16925</strain>
    </source>
</reference>
<dbReference type="Gene3D" id="3.40.50.150">
    <property type="entry name" value="Vaccinia Virus protein VP39"/>
    <property type="match status" value="1"/>
</dbReference>
<dbReference type="InterPro" id="IPR041698">
    <property type="entry name" value="Methyltransf_25"/>
</dbReference>
<dbReference type="Proteomes" id="UP001499984">
    <property type="component" value="Unassembled WGS sequence"/>
</dbReference>
<dbReference type="Pfam" id="PF13649">
    <property type="entry name" value="Methyltransf_25"/>
    <property type="match status" value="1"/>
</dbReference>
<feature type="domain" description="Methyltransferase" evidence="2">
    <location>
        <begin position="143"/>
        <end position="238"/>
    </location>
</feature>
<dbReference type="EMBL" id="BAAAZY010000003">
    <property type="protein sequence ID" value="GAA4041973.1"/>
    <property type="molecule type" value="Genomic_DNA"/>
</dbReference>
<evidence type="ECO:0000313" key="3">
    <source>
        <dbReference type="EMBL" id="GAA4041973.1"/>
    </source>
</evidence>
<sequence>MSATRGGEVYPHAVGGEEADGGSGAVTTEPVGCEPDMAVVPPGEWADAGRYGAAARCERESGRTIAAAGGDGGLDAGGPGGSTGIGDVRPGGTGNSVSGAPHAGRNLLTDNPALYEARFPDLDRLAGRWAEDCLRRHGAGPRVLDMGCGTGRDAAHLHAAGRTVTGADLSEAMLAHARAHHPGPAYVRADLHGFDVRDLGRDAFDAVVCLDSSLLYCHTNDQLDGFLASCRHALAPGGLLVAEMRNGAYFLGRTDLLDAPSVNAFTWHGTAYRSTTTLTVDRTAQLLRRTRVWTADDGSPPVEQRSAWRLLFPQELRHLLAAHGFEVLELHDGPGPRTEPPWREGELPGTATDADRLHLVARRRHTL</sequence>
<dbReference type="CDD" id="cd02440">
    <property type="entry name" value="AdoMet_MTases"/>
    <property type="match status" value="1"/>
</dbReference>
<organism evidence="3 4">
    <name type="scientific">Streptomyces shaanxiensis</name>
    <dbReference type="NCBI Taxonomy" id="653357"/>
    <lineage>
        <taxon>Bacteria</taxon>
        <taxon>Bacillati</taxon>
        <taxon>Actinomycetota</taxon>
        <taxon>Actinomycetes</taxon>
        <taxon>Kitasatosporales</taxon>
        <taxon>Streptomycetaceae</taxon>
        <taxon>Streptomyces</taxon>
    </lineage>
</organism>
<feature type="compositionally biased region" description="Gly residues" evidence="1">
    <location>
        <begin position="69"/>
        <end position="94"/>
    </location>
</feature>
<feature type="region of interest" description="Disordered" evidence="1">
    <location>
        <begin position="332"/>
        <end position="351"/>
    </location>
</feature>
<evidence type="ECO:0000256" key="1">
    <source>
        <dbReference type="SAM" id="MobiDB-lite"/>
    </source>
</evidence>
<feature type="region of interest" description="Disordered" evidence="1">
    <location>
        <begin position="68"/>
        <end position="105"/>
    </location>
</feature>
<evidence type="ECO:0000259" key="2">
    <source>
        <dbReference type="Pfam" id="PF13649"/>
    </source>
</evidence>
<dbReference type="Gene3D" id="2.20.130.10">
    <property type="entry name" value="CAC2371-like domains"/>
    <property type="match status" value="1"/>
</dbReference>
<dbReference type="PANTHER" id="PTHR43464">
    <property type="entry name" value="METHYLTRANSFERASE"/>
    <property type="match status" value="1"/>
</dbReference>
<feature type="region of interest" description="Disordered" evidence="1">
    <location>
        <begin position="1"/>
        <end position="29"/>
    </location>
</feature>
<protein>
    <recommendedName>
        <fullName evidence="2">Methyltransferase domain-containing protein</fullName>
    </recommendedName>
</protein>
<name>A0ABP7UF46_9ACTN</name>
<evidence type="ECO:0000313" key="4">
    <source>
        <dbReference type="Proteomes" id="UP001499984"/>
    </source>
</evidence>
<proteinExistence type="predicted"/>
<gene>
    <name evidence="3" type="ORF">GCM10022233_08610</name>
</gene>